<sequence>MEQNALEKLKSIGAEKIREATRLDIGKIEDILEKRFEKIAPIRAKGFIKMLEKEFSLDLSIWLMEYNEFHNQRGEKKTEIKGEQKGGNALFWAACVGLVLCGGGLLYWIYSQAPSTSHSSSMPTQQPQELVVQEEVIEVLPSQEVLEEAPKVLEAPTKELSEYGESVFPNIAYNEENILFITSDTPLWVGIVNLDTKKRVSKTKKEFEIPLDKQLLLSIARGGFSASLDDEEKVFSGYKPIYLIHTKEGGLKQISKEEFILLNGGVEW</sequence>
<keyword evidence="1" id="KW-0812">Transmembrane</keyword>
<evidence type="ECO:0000313" key="3">
    <source>
        <dbReference type="Proteomes" id="UP000257045"/>
    </source>
</evidence>
<keyword evidence="3" id="KW-1185">Reference proteome</keyword>
<reference evidence="2 3" key="1">
    <citation type="submission" date="2018-04" db="EMBL/GenBank/DDBJ databases">
        <title>Novel Campyloabacter and Helicobacter Species and Strains.</title>
        <authorList>
            <person name="Mannion A.J."/>
            <person name="Shen Z."/>
            <person name="Fox J.G."/>
        </authorList>
    </citation>
    <scope>NUCLEOTIDE SEQUENCE [LARGE SCALE GENOMIC DNA]</scope>
    <source>
        <strain evidence="2 3">MIT 04-9366</strain>
    </source>
</reference>
<name>A0A3D8J5A2_9HELI</name>
<comment type="caution">
    <text evidence="2">The sequence shown here is derived from an EMBL/GenBank/DDBJ whole genome shotgun (WGS) entry which is preliminary data.</text>
</comment>
<accession>A0A3D8J5A2</accession>
<feature type="transmembrane region" description="Helical" evidence="1">
    <location>
        <begin position="89"/>
        <end position="110"/>
    </location>
</feature>
<organism evidence="2 3">
    <name type="scientific">Helicobacter brantae</name>
    <dbReference type="NCBI Taxonomy" id="375927"/>
    <lineage>
        <taxon>Bacteria</taxon>
        <taxon>Pseudomonadati</taxon>
        <taxon>Campylobacterota</taxon>
        <taxon>Epsilonproteobacteria</taxon>
        <taxon>Campylobacterales</taxon>
        <taxon>Helicobacteraceae</taxon>
        <taxon>Helicobacter</taxon>
    </lineage>
</organism>
<evidence type="ECO:0008006" key="4">
    <source>
        <dbReference type="Google" id="ProtNLM"/>
    </source>
</evidence>
<dbReference type="OrthoDB" id="5372824at2"/>
<dbReference type="RefSeq" id="WP_115568714.1">
    <property type="nucleotide sequence ID" value="NZ_NXLV01000001.1"/>
</dbReference>
<evidence type="ECO:0000256" key="1">
    <source>
        <dbReference type="SAM" id="Phobius"/>
    </source>
</evidence>
<dbReference type="Proteomes" id="UP000257045">
    <property type="component" value="Unassembled WGS sequence"/>
</dbReference>
<proteinExistence type="predicted"/>
<dbReference type="AlphaFoldDB" id="A0A3D8J5A2"/>
<protein>
    <recommendedName>
        <fullName evidence="4">Sialidase A</fullName>
    </recommendedName>
</protein>
<evidence type="ECO:0000313" key="2">
    <source>
        <dbReference type="EMBL" id="RDU72084.1"/>
    </source>
</evidence>
<dbReference type="EMBL" id="NXLV01000001">
    <property type="protein sequence ID" value="RDU72084.1"/>
    <property type="molecule type" value="Genomic_DNA"/>
</dbReference>
<keyword evidence="1" id="KW-1133">Transmembrane helix</keyword>
<keyword evidence="1" id="KW-0472">Membrane</keyword>
<gene>
    <name evidence="2" type="ORF">CQA58_00320</name>
</gene>